<dbReference type="HOGENOM" id="CLU_071330_2_1_6"/>
<dbReference type="PANTHER" id="PTHR14097">
    <property type="entry name" value="OXIDOREDUCTASE HTATIP2"/>
    <property type="match status" value="1"/>
</dbReference>
<dbReference type="KEGG" id="sbl:Sbal_0624"/>
<dbReference type="Proteomes" id="UP000001557">
    <property type="component" value="Chromosome"/>
</dbReference>
<dbReference type="Pfam" id="PF08732">
    <property type="entry name" value="HIM1"/>
    <property type="match status" value="1"/>
</dbReference>
<protein>
    <submittedName>
        <fullName evidence="1">Nucleoside-diphosphate-sugar epimerase-like protein</fullName>
    </submittedName>
</protein>
<sequence>MKLILIGASGLVGQHVLQIALDDARIERVIAPTRQPLPTHPKLFAPIVSFDDLPANADWWSADALICTLGTTMKKAKFQAAFKRVDYDYPLMAAKLAKQQGTETYVLNSAIGANVSSRFFYNQVKGELEQSLTQCHFTSLSFVRPGMIGGNRQESRPSERLMMLTLMLLGPILPKKCCINPAHTIAKALLEAAIAKRAGIHEINSEALI</sequence>
<dbReference type="AlphaFoldDB" id="A3D090"/>
<dbReference type="PANTHER" id="PTHR14097:SF7">
    <property type="entry name" value="OXIDOREDUCTASE HTATIP2"/>
    <property type="match status" value="1"/>
</dbReference>
<gene>
    <name evidence="1" type="ordered locus">Sbal_0624</name>
</gene>
<proteinExistence type="predicted"/>
<organism evidence="1 2">
    <name type="scientific">Shewanella baltica (strain OS155 / ATCC BAA-1091)</name>
    <dbReference type="NCBI Taxonomy" id="325240"/>
    <lineage>
        <taxon>Bacteria</taxon>
        <taxon>Pseudomonadati</taxon>
        <taxon>Pseudomonadota</taxon>
        <taxon>Gammaproteobacteria</taxon>
        <taxon>Alteromonadales</taxon>
        <taxon>Shewanellaceae</taxon>
        <taxon>Shewanella</taxon>
    </lineage>
</organism>
<accession>A3D090</accession>
<evidence type="ECO:0000313" key="1">
    <source>
        <dbReference type="EMBL" id="ABN60153.1"/>
    </source>
</evidence>
<dbReference type="STRING" id="325240.Sbal_0624"/>
<dbReference type="InterPro" id="IPR014843">
    <property type="entry name" value="Him1/Fmp52"/>
</dbReference>
<dbReference type="OrthoDB" id="9798632at2"/>
<dbReference type="EMBL" id="CP000563">
    <property type="protein sequence ID" value="ABN60153.1"/>
    <property type="molecule type" value="Genomic_DNA"/>
</dbReference>
<dbReference type="Gene3D" id="3.40.50.720">
    <property type="entry name" value="NAD(P)-binding Rossmann-like Domain"/>
    <property type="match status" value="1"/>
</dbReference>
<evidence type="ECO:0000313" key="2">
    <source>
        <dbReference type="Proteomes" id="UP000001557"/>
    </source>
</evidence>
<reference evidence="1 2" key="1">
    <citation type="submission" date="2007-02" db="EMBL/GenBank/DDBJ databases">
        <title>Complete sequence of chromosome of Shewanella baltica OS155.</title>
        <authorList>
            <consortium name="US DOE Joint Genome Institute"/>
            <person name="Copeland A."/>
            <person name="Lucas S."/>
            <person name="Lapidus A."/>
            <person name="Barry K."/>
            <person name="Detter J.C."/>
            <person name="Glavina del Rio T."/>
            <person name="Hammon N."/>
            <person name="Israni S."/>
            <person name="Dalin E."/>
            <person name="Tice H."/>
            <person name="Pitluck S."/>
            <person name="Sims D.R."/>
            <person name="Brettin T."/>
            <person name="Bruce D."/>
            <person name="Han C."/>
            <person name="Tapia R."/>
            <person name="Brainard J."/>
            <person name="Schmutz J."/>
            <person name="Larimer F."/>
            <person name="Land M."/>
            <person name="Hauser L."/>
            <person name="Kyrpides N."/>
            <person name="Mikhailova N."/>
            <person name="Brettar I."/>
            <person name="Klappenbach J."/>
            <person name="Konstantinidis K."/>
            <person name="Rodrigues J."/>
            <person name="Tiedje J."/>
            <person name="Richardson P."/>
        </authorList>
    </citation>
    <scope>NUCLEOTIDE SEQUENCE [LARGE SCALE GENOMIC DNA]</scope>
    <source>
        <strain evidence="2">OS155 / ATCC BAA-1091</strain>
    </source>
</reference>
<dbReference type="RefSeq" id="WP_011845772.1">
    <property type="nucleotide sequence ID" value="NC_009052.1"/>
</dbReference>
<name>A3D090_SHEB5</name>
<dbReference type="SUPFAM" id="SSF51735">
    <property type="entry name" value="NAD(P)-binding Rossmann-fold domains"/>
    <property type="match status" value="1"/>
</dbReference>
<keyword evidence="2" id="KW-1185">Reference proteome</keyword>
<dbReference type="InterPro" id="IPR036291">
    <property type="entry name" value="NAD(P)-bd_dom_sf"/>
</dbReference>